<evidence type="ECO:0000313" key="2">
    <source>
        <dbReference type="Proteomes" id="UP001363622"/>
    </source>
</evidence>
<sequence>MPDSTCKEDGISTRHGWLHGFAKHTSSPAFILEGFVGWLRAAMRPLGGKEEGAGRQTKFRLSPGARSADVCNVKRMPFLLAAAAAAAAVVARSRCLRMRLFRNLDFDGVQQLPPFQHRVSHTWWLARRTQSLAPVFCVDVAGKGASGSPRLVVRGTYCAGRISKVCDGHAGAFWLTYTLASPSSLLRESLKCIGKARTAVSLRKGFPPFPPVFPAVPSVDGSLILLIQHFRWFTISSSRERLSSSHVVSTKAFGMAQERRLQTCPQGRR</sequence>
<dbReference type="Proteomes" id="UP001363622">
    <property type="component" value="Unassembled WGS sequence"/>
</dbReference>
<name>A0ABR1KPQ8_9PEZI</name>
<organism evidence="1 2">
    <name type="scientific">Phyllosticta citriasiana</name>
    <dbReference type="NCBI Taxonomy" id="595635"/>
    <lineage>
        <taxon>Eukaryota</taxon>
        <taxon>Fungi</taxon>
        <taxon>Dikarya</taxon>
        <taxon>Ascomycota</taxon>
        <taxon>Pezizomycotina</taxon>
        <taxon>Dothideomycetes</taxon>
        <taxon>Dothideomycetes incertae sedis</taxon>
        <taxon>Botryosphaeriales</taxon>
        <taxon>Phyllostictaceae</taxon>
        <taxon>Phyllosticta</taxon>
    </lineage>
</organism>
<keyword evidence="2" id="KW-1185">Reference proteome</keyword>
<accession>A0ABR1KPQ8</accession>
<evidence type="ECO:0000313" key="1">
    <source>
        <dbReference type="EMBL" id="KAK7518906.1"/>
    </source>
</evidence>
<dbReference type="EMBL" id="JBBPHU010000004">
    <property type="protein sequence ID" value="KAK7518906.1"/>
    <property type="molecule type" value="Genomic_DNA"/>
</dbReference>
<protein>
    <submittedName>
        <fullName evidence="1">Uncharacterized protein</fullName>
    </submittedName>
</protein>
<proteinExistence type="predicted"/>
<reference evidence="1 2" key="1">
    <citation type="submission" date="2024-04" db="EMBL/GenBank/DDBJ databases">
        <title>Phyllosticta paracitricarpa is synonymous to the EU quarantine fungus P. citricarpa based on phylogenomic analyses.</title>
        <authorList>
            <consortium name="Lawrence Berkeley National Laboratory"/>
            <person name="Van Ingen-Buijs V.A."/>
            <person name="Van Westerhoven A.C."/>
            <person name="Haridas S."/>
            <person name="Skiadas P."/>
            <person name="Martin F."/>
            <person name="Groenewald J.Z."/>
            <person name="Crous P.W."/>
            <person name="Seidl M.F."/>
        </authorList>
    </citation>
    <scope>NUCLEOTIDE SEQUENCE [LARGE SCALE GENOMIC DNA]</scope>
    <source>
        <strain evidence="1 2">CBS 123371</strain>
    </source>
</reference>
<comment type="caution">
    <text evidence="1">The sequence shown here is derived from an EMBL/GenBank/DDBJ whole genome shotgun (WGS) entry which is preliminary data.</text>
</comment>
<gene>
    <name evidence="1" type="ORF">IWZ03DRAFT_159565</name>
</gene>